<dbReference type="Pfam" id="PF07690">
    <property type="entry name" value="MFS_1"/>
    <property type="match status" value="1"/>
</dbReference>
<dbReference type="InterPro" id="IPR011701">
    <property type="entry name" value="MFS"/>
</dbReference>
<feature type="region of interest" description="Disordered" evidence="5">
    <location>
        <begin position="209"/>
        <end position="251"/>
    </location>
</feature>
<accession>A0ABQ4G020</accession>
<dbReference type="InterPro" id="IPR051788">
    <property type="entry name" value="MFS_Transporter"/>
</dbReference>
<protein>
    <submittedName>
        <fullName evidence="7">MFS transporter</fullName>
    </submittedName>
</protein>
<dbReference type="InterPro" id="IPR036259">
    <property type="entry name" value="MFS_trans_sf"/>
</dbReference>
<dbReference type="SUPFAM" id="SSF103473">
    <property type="entry name" value="MFS general substrate transporter"/>
    <property type="match status" value="1"/>
</dbReference>
<feature type="transmembrane region" description="Helical" evidence="6">
    <location>
        <begin position="354"/>
        <end position="379"/>
    </location>
</feature>
<feature type="transmembrane region" description="Helical" evidence="6">
    <location>
        <begin position="391"/>
        <end position="413"/>
    </location>
</feature>
<feature type="transmembrane region" description="Helical" evidence="6">
    <location>
        <begin position="186"/>
        <end position="205"/>
    </location>
</feature>
<proteinExistence type="predicted"/>
<evidence type="ECO:0000313" key="7">
    <source>
        <dbReference type="EMBL" id="GIH40424.1"/>
    </source>
</evidence>
<feature type="transmembrane region" description="Helical" evidence="6">
    <location>
        <begin position="32"/>
        <end position="52"/>
    </location>
</feature>
<evidence type="ECO:0000313" key="8">
    <source>
        <dbReference type="Proteomes" id="UP000603904"/>
    </source>
</evidence>
<dbReference type="CDD" id="cd17393">
    <property type="entry name" value="MFS_MosC_like"/>
    <property type="match status" value="1"/>
</dbReference>
<dbReference type="PANTHER" id="PTHR23514:SF13">
    <property type="entry name" value="INNER MEMBRANE PROTEIN YBJJ"/>
    <property type="match status" value="1"/>
</dbReference>
<feature type="transmembrane region" description="Helical" evidence="6">
    <location>
        <begin position="64"/>
        <end position="83"/>
    </location>
</feature>
<evidence type="ECO:0000256" key="6">
    <source>
        <dbReference type="SAM" id="Phobius"/>
    </source>
</evidence>
<keyword evidence="4 6" id="KW-0472">Membrane</keyword>
<keyword evidence="2 6" id="KW-0812">Transmembrane</keyword>
<name>A0ABQ4G020_9ACTN</name>
<feature type="transmembrane region" description="Helical" evidence="6">
    <location>
        <begin position="419"/>
        <end position="437"/>
    </location>
</feature>
<reference evidence="7 8" key="1">
    <citation type="submission" date="2021-01" db="EMBL/GenBank/DDBJ databases">
        <title>Whole genome shotgun sequence of Microbispora corallina NBRC 16416.</title>
        <authorList>
            <person name="Komaki H."/>
            <person name="Tamura T."/>
        </authorList>
    </citation>
    <scope>NUCLEOTIDE SEQUENCE [LARGE SCALE GENOMIC DNA]</scope>
    <source>
        <strain evidence="7 8">NBRC 16416</strain>
    </source>
</reference>
<comment type="subcellular location">
    <subcellularLocation>
        <location evidence="1">Membrane</location>
        <topology evidence="1">Multi-pass membrane protein</topology>
    </subcellularLocation>
</comment>
<evidence type="ECO:0000256" key="1">
    <source>
        <dbReference type="ARBA" id="ARBA00004141"/>
    </source>
</evidence>
<feature type="transmembrane region" description="Helical" evidence="6">
    <location>
        <begin position="262"/>
        <end position="285"/>
    </location>
</feature>
<feature type="transmembrane region" description="Helical" evidence="6">
    <location>
        <begin position="291"/>
        <end position="316"/>
    </location>
</feature>
<organism evidence="7 8">
    <name type="scientific">Microbispora corallina</name>
    <dbReference type="NCBI Taxonomy" id="83302"/>
    <lineage>
        <taxon>Bacteria</taxon>
        <taxon>Bacillati</taxon>
        <taxon>Actinomycetota</taxon>
        <taxon>Actinomycetes</taxon>
        <taxon>Streptosporangiales</taxon>
        <taxon>Streptosporangiaceae</taxon>
        <taxon>Microbispora</taxon>
    </lineage>
</organism>
<dbReference type="Proteomes" id="UP000603904">
    <property type="component" value="Unassembled WGS sequence"/>
</dbReference>
<dbReference type="PANTHER" id="PTHR23514">
    <property type="entry name" value="BYPASS OF STOP CODON PROTEIN 6"/>
    <property type="match status" value="1"/>
</dbReference>
<evidence type="ECO:0000256" key="5">
    <source>
        <dbReference type="SAM" id="MobiDB-lite"/>
    </source>
</evidence>
<evidence type="ECO:0000256" key="2">
    <source>
        <dbReference type="ARBA" id="ARBA00022692"/>
    </source>
</evidence>
<feature type="transmembrane region" description="Helical" evidence="6">
    <location>
        <begin position="95"/>
        <end position="114"/>
    </location>
</feature>
<feature type="transmembrane region" description="Helical" evidence="6">
    <location>
        <begin position="328"/>
        <end position="348"/>
    </location>
</feature>
<sequence>MAESAPTGRVVLPEGRAPAGTGVLAAARRARWAVVAIFAGNGFAIASLAVRTPSLKLDIGLSEGGLGLATTLFGVAAVASMQLTGGLAARWGSAWIVRAAAVALPAALAGVGLAGDLPHLFAAMVVLGVVHGVLDVTMNAHAVTVERALGRSILNGCHAAWSLGAVAGSLAGGAAAQAGVSRAAHYLWLAAALVLMALAVGRRLLPPSADRRSGGADAEPAAGTASASDPGTASRRGRPAPVPGGRSARRAGAWRTGWTRRLLVLGGMGAAVLTCEAAVATWSGVFLHDRLGATLGVASLAYIAFTACQTCGRLVGDRMVARHPAPRLVRAGTAVAAAGLALGVAAPWPALAVAGFALMGLGLATPLPVIVGVVGHMGAEGPGAALVMSRFTTMTYSGILLGPAVIGWVAQAAGLTRTLAALVVVLAVVARLAPAAVGRTPVR</sequence>
<comment type="caution">
    <text evidence="7">The sequence shown here is derived from an EMBL/GenBank/DDBJ whole genome shotgun (WGS) entry which is preliminary data.</text>
</comment>
<gene>
    <name evidence="7" type="ORF">Mco01_34240</name>
</gene>
<evidence type="ECO:0000256" key="3">
    <source>
        <dbReference type="ARBA" id="ARBA00022989"/>
    </source>
</evidence>
<keyword evidence="8" id="KW-1185">Reference proteome</keyword>
<dbReference type="Gene3D" id="1.20.1250.20">
    <property type="entry name" value="MFS general substrate transporter like domains"/>
    <property type="match status" value="1"/>
</dbReference>
<feature type="transmembrane region" description="Helical" evidence="6">
    <location>
        <begin position="159"/>
        <end position="180"/>
    </location>
</feature>
<keyword evidence="3 6" id="KW-1133">Transmembrane helix</keyword>
<dbReference type="EMBL" id="BOOC01000014">
    <property type="protein sequence ID" value="GIH40424.1"/>
    <property type="molecule type" value="Genomic_DNA"/>
</dbReference>
<evidence type="ECO:0000256" key="4">
    <source>
        <dbReference type="ARBA" id="ARBA00023136"/>
    </source>
</evidence>
<feature type="transmembrane region" description="Helical" evidence="6">
    <location>
        <begin position="120"/>
        <end position="138"/>
    </location>
</feature>